<proteinExistence type="predicted"/>
<gene>
    <name evidence="1" type="ORF">M9H77_25806</name>
</gene>
<name>A0ACC0A7X8_CATRO</name>
<dbReference type="Proteomes" id="UP001060085">
    <property type="component" value="Linkage Group LG06"/>
</dbReference>
<organism evidence="1 2">
    <name type="scientific">Catharanthus roseus</name>
    <name type="common">Madagascar periwinkle</name>
    <name type="synonym">Vinca rosea</name>
    <dbReference type="NCBI Taxonomy" id="4058"/>
    <lineage>
        <taxon>Eukaryota</taxon>
        <taxon>Viridiplantae</taxon>
        <taxon>Streptophyta</taxon>
        <taxon>Embryophyta</taxon>
        <taxon>Tracheophyta</taxon>
        <taxon>Spermatophyta</taxon>
        <taxon>Magnoliopsida</taxon>
        <taxon>eudicotyledons</taxon>
        <taxon>Gunneridae</taxon>
        <taxon>Pentapetalae</taxon>
        <taxon>asterids</taxon>
        <taxon>lamiids</taxon>
        <taxon>Gentianales</taxon>
        <taxon>Apocynaceae</taxon>
        <taxon>Rauvolfioideae</taxon>
        <taxon>Vinceae</taxon>
        <taxon>Catharanthinae</taxon>
        <taxon>Catharanthus</taxon>
    </lineage>
</organism>
<accession>A0ACC0A7X8</accession>
<sequence>MLMADDRSNLWPSSDELPLDDDDPCGNLSIDIETLMDILEESPQAAKGRTEDSPPDDTLLVFSPSCNLEASDSRPKVSDGSSESSVKSVVPDGVKHESSLQLGSPVHSFSESLGDWMPIQDDGHLQANEYKIPNHAASSSLHVHEECWEEGPNCNETFNFCVGDFDPMVVTGDASNSDYLNQGAEFQCTGFQGNLLSERLSGMQRVEENDLKVSAVPNIDESSAMKADFPYNKLSEYHDMYFSTANMSTMVDPAYPASMYPYDFDFKRVPSSDDEIISMRDGEVEHSNEDISNTTIQDAWVGKADKRALDSQIPGNQGLKGLNAHGYAGNCFSLSSGVQFPKPTACLPKDQALHIKDEKNDLPIGPRHIAYQLVNDVMISRKSSGDPGLHGLPSFAGGSNQSYSGSWSSDSSENYDVSAKEERDVFHESKRLRLGGDDYDGKAFGKPSSIACGSHLDLKLDSSAVLQTRRFNPRFVLSKLKREIKPSLPNLCGSHISNIRGPELYDSSSERSSTDDDGDVCILEDISAPARVNISAVNGKSFIVPQRTMIYDSFNSMRMGQIRPKANGERSVFQAALQDLQQPKSEESPPDGVLAVHLLRHQKIALSWMVKKEKDISRCSGGILADDQGLGKTISTIALILKERSPSTIESNVAKCEPETLNLDEDDDNDTSGVQISNQGSQSCQVNGSFSGGNCVSALGKRRPAAGTLIVCPTSVLRQWADELRNKVTRKANLSVLVYHGSNRTKDPTELAKFDVVLTTYSIVSMEVPKQPLADEDDDEAKCVSGSPMELASLKRRKYPPSAKRSLKGKKGQKDDLPEPVARPLACVGWFRVVLDEAQSIKNHRTQVARACWGLRAKRRWCLSGTPIQNAVDDLYSYFRFLRFEPYSVYKSFCSGLKGPIQKSPSNGYKKLQAVLKTVMLRRTKGTLLDGEPIINLPPKTIKLKKVEFTEEERDFYCRLEADSRAQFAEYAAAGTVKQNYVNILLMLLRLRQACDHPLLVRNSSSSSIQKSSMEVVKKLPREKQIHLLSCLEASLAICGICSDPPEDAVVTSCGHVFCNQCICEHLTGDDTHCPAANCKTHLSASLVFSVGTLRSSLSDQPTMENNSDCSSIELGGVSEPFSSSFSCGSSKIKAALEVLQSLTKRPDSARKSCSLSVGEGSSDAQNGLNLYSGKSCENLHNDESISNGVNSNSVTVVGEKSTSNGVSSNSVAVAGEKAIVFSQWTRMLDLLEDSLKKSSIQYRRLDGTMSVIARDKAVKDFNTRPEVSVMIMSLKAASLGLNMVSACHVLLLDLWWNPTTEDQAIDRAHRIGQTRPVTVLRLTVKDTVEDRILALQQKKREMVASAFGEDENGSRQTRLTVEDLKYLFMDG</sequence>
<dbReference type="EMBL" id="CM044706">
    <property type="protein sequence ID" value="KAI5657013.1"/>
    <property type="molecule type" value="Genomic_DNA"/>
</dbReference>
<comment type="caution">
    <text evidence="1">The sequence shown here is derived from an EMBL/GenBank/DDBJ whole genome shotgun (WGS) entry which is preliminary data.</text>
</comment>
<evidence type="ECO:0000313" key="1">
    <source>
        <dbReference type="EMBL" id="KAI5657013.1"/>
    </source>
</evidence>
<evidence type="ECO:0000313" key="2">
    <source>
        <dbReference type="Proteomes" id="UP001060085"/>
    </source>
</evidence>
<keyword evidence="2" id="KW-1185">Reference proteome</keyword>
<protein>
    <submittedName>
        <fullName evidence="1">Uncharacterized protein</fullName>
    </submittedName>
</protein>
<reference evidence="2" key="1">
    <citation type="journal article" date="2023" name="Nat. Plants">
        <title>Single-cell RNA sequencing provides a high-resolution roadmap for understanding the multicellular compartmentation of specialized metabolism.</title>
        <authorList>
            <person name="Sun S."/>
            <person name="Shen X."/>
            <person name="Li Y."/>
            <person name="Li Y."/>
            <person name="Wang S."/>
            <person name="Li R."/>
            <person name="Zhang H."/>
            <person name="Shen G."/>
            <person name="Guo B."/>
            <person name="Wei J."/>
            <person name="Xu J."/>
            <person name="St-Pierre B."/>
            <person name="Chen S."/>
            <person name="Sun C."/>
        </authorList>
    </citation>
    <scope>NUCLEOTIDE SEQUENCE [LARGE SCALE GENOMIC DNA]</scope>
</reference>